<gene>
    <name evidence="2" type="ORF">ASPBRDRAFT_546271</name>
</gene>
<accession>A0A1L9ULG8</accession>
<evidence type="ECO:0000313" key="3">
    <source>
        <dbReference type="Proteomes" id="UP000184499"/>
    </source>
</evidence>
<evidence type="ECO:0000256" key="1">
    <source>
        <dbReference type="SAM" id="SignalP"/>
    </source>
</evidence>
<reference evidence="3" key="1">
    <citation type="journal article" date="2017" name="Genome Biol.">
        <title>Comparative genomics reveals high biological diversity and specific adaptations in the industrially and medically important fungal genus Aspergillus.</title>
        <authorList>
            <person name="de Vries R.P."/>
            <person name="Riley R."/>
            <person name="Wiebenga A."/>
            <person name="Aguilar-Osorio G."/>
            <person name="Amillis S."/>
            <person name="Uchima C.A."/>
            <person name="Anderluh G."/>
            <person name="Asadollahi M."/>
            <person name="Askin M."/>
            <person name="Barry K."/>
            <person name="Battaglia E."/>
            <person name="Bayram O."/>
            <person name="Benocci T."/>
            <person name="Braus-Stromeyer S.A."/>
            <person name="Caldana C."/>
            <person name="Canovas D."/>
            <person name="Cerqueira G.C."/>
            <person name="Chen F."/>
            <person name="Chen W."/>
            <person name="Choi C."/>
            <person name="Clum A."/>
            <person name="Dos Santos R.A."/>
            <person name="Damasio A.R."/>
            <person name="Diallinas G."/>
            <person name="Emri T."/>
            <person name="Fekete E."/>
            <person name="Flipphi M."/>
            <person name="Freyberg S."/>
            <person name="Gallo A."/>
            <person name="Gournas C."/>
            <person name="Habgood R."/>
            <person name="Hainaut M."/>
            <person name="Harispe M.L."/>
            <person name="Henrissat B."/>
            <person name="Hilden K.S."/>
            <person name="Hope R."/>
            <person name="Hossain A."/>
            <person name="Karabika E."/>
            <person name="Karaffa L."/>
            <person name="Karanyi Z."/>
            <person name="Krasevec N."/>
            <person name="Kuo A."/>
            <person name="Kusch H."/>
            <person name="LaButti K."/>
            <person name="Lagendijk E.L."/>
            <person name="Lapidus A."/>
            <person name="Levasseur A."/>
            <person name="Lindquist E."/>
            <person name="Lipzen A."/>
            <person name="Logrieco A.F."/>
            <person name="MacCabe A."/>
            <person name="Maekelae M.R."/>
            <person name="Malavazi I."/>
            <person name="Melin P."/>
            <person name="Meyer V."/>
            <person name="Mielnichuk N."/>
            <person name="Miskei M."/>
            <person name="Molnar A.P."/>
            <person name="Mule G."/>
            <person name="Ngan C.Y."/>
            <person name="Orejas M."/>
            <person name="Orosz E."/>
            <person name="Ouedraogo J.P."/>
            <person name="Overkamp K.M."/>
            <person name="Park H.-S."/>
            <person name="Perrone G."/>
            <person name="Piumi F."/>
            <person name="Punt P.J."/>
            <person name="Ram A.F."/>
            <person name="Ramon A."/>
            <person name="Rauscher S."/>
            <person name="Record E."/>
            <person name="Riano-Pachon D.M."/>
            <person name="Robert V."/>
            <person name="Roehrig J."/>
            <person name="Ruller R."/>
            <person name="Salamov A."/>
            <person name="Salih N.S."/>
            <person name="Samson R.A."/>
            <person name="Sandor E."/>
            <person name="Sanguinetti M."/>
            <person name="Schuetze T."/>
            <person name="Sepcic K."/>
            <person name="Shelest E."/>
            <person name="Sherlock G."/>
            <person name="Sophianopoulou V."/>
            <person name="Squina F.M."/>
            <person name="Sun H."/>
            <person name="Susca A."/>
            <person name="Todd R.B."/>
            <person name="Tsang A."/>
            <person name="Unkles S.E."/>
            <person name="van de Wiele N."/>
            <person name="van Rossen-Uffink D."/>
            <person name="Oliveira J.V."/>
            <person name="Vesth T.C."/>
            <person name="Visser J."/>
            <person name="Yu J.-H."/>
            <person name="Zhou M."/>
            <person name="Andersen M.R."/>
            <person name="Archer D.B."/>
            <person name="Baker S.E."/>
            <person name="Benoit I."/>
            <person name="Brakhage A.A."/>
            <person name="Braus G.H."/>
            <person name="Fischer R."/>
            <person name="Frisvad J.C."/>
            <person name="Goldman G.H."/>
            <person name="Houbraken J."/>
            <person name="Oakley B."/>
            <person name="Pocsi I."/>
            <person name="Scazzocchio C."/>
            <person name="Seiboth B."/>
            <person name="vanKuyk P.A."/>
            <person name="Wortman J."/>
            <person name="Dyer P.S."/>
            <person name="Grigoriev I.V."/>
        </authorList>
    </citation>
    <scope>NUCLEOTIDE SEQUENCE [LARGE SCALE GENOMIC DNA]</scope>
    <source>
        <strain evidence="3">CBS 101740 / IMI 381727 / IBT 21946</strain>
    </source>
</reference>
<feature type="signal peptide" evidence="1">
    <location>
        <begin position="1"/>
        <end position="17"/>
    </location>
</feature>
<dbReference type="AlphaFoldDB" id="A0A1L9ULG8"/>
<evidence type="ECO:0000313" key="2">
    <source>
        <dbReference type="EMBL" id="OJJ72561.1"/>
    </source>
</evidence>
<name>A0A1L9ULG8_ASPBC</name>
<dbReference type="VEuPathDB" id="FungiDB:ASPBRDRAFT_546271"/>
<keyword evidence="1" id="KW-0732">Signal</keyword>
<keyword evidence="3" id="KW-1185">Reference proteome</keyword>
<proteinExistence type="predicted"/>
<sequence length="119" mass="13289">MSAVVAVLMLRSKVAMASLQTRQTCRGSKSDPMGKAGWIRQAGSGSIQRCTATEAGRRAPTTENYRFSARAVIYFLRSRPPKLRVQLHNMLVREDHRLIALPGQHAIDFIPFCQENPAH</sequence>
<organism evidence="2 3">
    <name type="scientific">Aspergillus brasiliensis (strain CBS 101740 / IMI 381727 / IBT 21946)</name>
    <dbReference type="NCBI Taxonomy" id="767769"/>
    <lineage>
        <taxon>Eukaryota</taxon>
        <taxon>Fungi</taxon>
        <taxon>Dikarya</taxon>
        <taxon>Ascomycota</taxon>
        <taxon>Pezizomycotina</taxon>
        <taxon>Eurotiomycetes</taxon>
        <taxon>Eurotiomycetidae</taxon>
        <taxon>Eurotiales</taxon>
        <taxon>Aspergillaceae</taxon>
        <taxon>Aspergillus</taxon>
        <taxon>Aspergillus subgen. Circumdati</taxon>
    </lineage>
</organism>
<dbReference type="EMBL" id="KV878683">
    <property type="protein sequence ID" value="OJJ72561.1"/>
    <property type="molecule type" value="Genomic_DNA"/>
</dbReference>
<evidence type="ECO:0008006" key="4">
    <source>
        <dbReference type="Google" id="ProtNLM"/>
    </source>
</evidence>
<dbReference type="OrthoDB" id="3799754at2759"/>
<protein>
    <recommendedName>
        <fullName evidence="4">Secreted protein</fullName>
    </recommendedName>
</protein>
<dbReference type="Proteomes" id="UP000184499">
    <property type="component" value="Unassembled WGS sequence"/>
</dbReference>
<dbReference type="RefSeq" id="XP_067479809.1">
    <property type="nucleotide sequence ID" value="XM_067627263.1"/>
</dbReference>
<dbReference type="GeneID" id="93579751"/>
<feature type="chain" id="PRO_5012251000" description="Secreted protein" evidence="1">
    <location>
        <begin position="18"/>
        <end position="119"/>
    </location>
</feature>